<organism evidence="11 12">
    <name type="scientific">Alsobacter metallidurans</name>
    <dbReference type="NCBI Taxonomy" id="340221"/>
    <lineage>
        <taxon>Bacteria</taxon>
        <taxon>Pseudomonadati</taxon>
        <taxon>Pseudomonadota</taxon>
        <taxon>Alphaproteobacteria</taxon>
        <taxon>Hyphomicrobiales</taxon>
        <taxon>Alsobacteraceae</taxon>
        <taxon>Alsobacter</taxon>
    </lineage>
</organism>
<name>A0A917I7Q9_9HYPH</name>
<comment type="caution">
    <text evidence="11">The sequence shown here is derived from an EMBL/GenBank/DDBJ whole genome shotgun (WGS) entry which is preliminary data.</text>
</comment>
<keyword evidence="7 10" id="KW-0378">Hydrolase</keyword>
<dbReference type="Proteomes" id="UP000603912">
    <property type="component" value="Unassembled WGS sequence"/>
</dbReference>
<dbReference type="Pfam" id="PF00459">
    <property type="entry name" value="Inositol_P"/>
    <property type="match status" value="1"/>
</dbReference>
<dbReference type="InterPro" id="IPR022337">
    <property type="entry name" value="Inositol_monophosphatase_SuhB"/>
</dbReference>
<comment type="similarity">
    <text evidence="3 10">Belongs to the inositol monophosphatase superfamily.</text>
</comment>
<evidence type="ECO:0000256" key="5">
    <source>
        <dbReference type="ARBA" id="ARBA00019784"/>
    </source>
</evidence>
<dbReference type="EMBL" id="BMES01000002">
    <property type="protein sequence ID" value="GGH19819.1"/>
    <property type="molecule type" value="Genomic_DNA"/>
</dbReference>
<evidence type="ECO:0000256" key="4">
    <source>
        <dbReference type="ARBA" id="ARBA00013106"/>
    </source>
</evidence>
<reference evidence="11" key="2">
    <citation type="submission" date="2020-09" db="EMBL/GenBank/DDBJ databases">
        <authorList>
            <person name="Sun Q."/>
            <person name="Zhou Y."/>
        </authorList>
    </citation>
    <scope>NUCLEOTIDE SEQUENCE</scope>
    <source>
        <strain evidence="11">CGMCC 1.12214</strain>
    </source>
</reference>
<reference evidence="11" key="1">
    <citation type="journal article" date="2014" name="Int. J. Syst. Evol. Microbiol.">
        <title>Complete genome sequence of Corynebacterium casei LMG S-19264T (=DSM 44701T), isolated from a smear-ripened cheese.</title>
        <authorList>
            <consortium name="US DOE Joint Genome Institute (JGI-PGF)"/>
            <person name="Walter F."/>
            <person name="Albersmeier A."/>
            <person name="Kalinowski J."/>
            <person name="Ruckert C."/>
        </authorList>
    </citation>
    <scope>NUCLEOTIDE SEQUENCE</scope>
    <source>
        <strain evidence="11">CGMCC 1.12214</strain>
    </source>
</reference>
<dbReference type="PRINTS" id="PR00377">
    <property type="entry name" value="IMPHPHTASES"/>
</dbReference>
<dbReference type="Gene3D" id="3.40.190.80">
    <property type="match status" value="1"/>
</dbReference>
<dbReference type="PRINTS" id="PR01959">
    <property type="entry name" value="SBIMPHPHTASE"/>
</dbReference>
<evidence type="ECO:0000256" key="10">
    <source>
        <dbReference type="RuleBase" id="RU364068"/>
    </source>
</evidence>
<feature type="binding site" evidence="9">
    <location>
        <position position="86"/>
    </location>
    <ligand>
        <name>Mg(2+)</name>
        <dbReference type="ChEBI" id="CHEBI:18420"/>
        <label>1</label>
        <note>catalytic</note>
    </ligand>
</feature>
<evidence type="ECO:0000256" key="8">
    <source>
        <dbReference type="ARBA" id="ARBA00022842"/>
    </source>
</evidence>
<comment type="cofactor">
    <cofactor evidence="2 9 10">
        <name>Mg(2+)</name>
        <dbReference type="ChEBI" id="CHEBI:18420"/>
    </cofactor>
</comment>
<protein>
    <recommendedName>
        <fullName evidence="5 10">Inositol-1-monophosphatase</fullName>
        <ecNumber evidence="4 10">3.1.3.25</ecNumber>
    </recommendedName>
</protein>
<evidence type="ECO:0000256" key="6">
    <source>
        <dbReference type="ARBA" id="ARBA00022723"/>
    </source>
</evidence>
<dbReference type="GO" id="GO:0006020">
    <property type="term" value="P:inositol metabolic process"/>
    <property type="evidence" value="ECO:0007669"/>
    <property type="project" value="TreeGrafter"/>
</dbReference>
<dbReference type="GO" id="GO:0008934">
    <property type="term" value="F:inositol monophosphate 1-phosphatase activity"/>
    <property type="evidence" value="ECO:0007669"/>
    <property type="project" value="InterPro"/>
</dbReference>
<dbReference type="SUPFAM" id="SSF56655">
    <property type="entry name" value="Carbohydrate phosphatase"/>
    <property type="match status" value="1"/>
</dbReference>
<evidence type="ECO:0000256" key="7">
    <source>
        <dbReference type="ARBA" id="ARBA00022801"/>
    </source>
</evidence>
<evidence type="ECO:0000313" key="11">
    <source>
        <dbReference type="EMBL" id="GGH19819.1"/>
    </source>
</evidence>
<dbReference type="GO" id="GO:0007165">
    <property type="term" value="P:signal transduction"/>
    <property type="evidence" value="ECO:0007669"/>
    <property type="project" value="TreeGrafter"/>
</dbReference>
<dbReference type="RefSeq" id="WP_188517912.1">
    <property type="nucleotide sequence ID" value="NZ_BMES01000002.1"/>
</dbReference>
<accession>A0A917I7Q9</accession>
<dbReference type="EC" id="3.1.3.25" evidence="4 10"/>
<dbReference type="GO" id="GO:0046872">
    <property type="term" value="F:metal ion binding"/>
    <property type="evidence" value="ECO:0007669"/>
    <property type="project" value="UniProtKB-KW"/>
</dbReference>
<dbReference type="FunFam" id="3.30.540.10:FF:000003">
    <property type="entry name" value="Inositol-1-monophosphatase"/>
    <property type="match status" value="1"/>
</dbReference>
<proteinExistence type="inferred from homology"/>
<dbReference type="AlphaFoldDB" id="A0A917I7Q9"/>
<feature type="binding site" evidence="9">
    <location>
        <position position="88"/>
    </location>
    <ligand>
        <name>Mg(2+)</name>
        <dbReference type="ChEBI" id="CHEBI:18420"/>
        <label>1</label>
        <note>catalytic</note>
    </ligand>
</feature>
<keyword evidence="6 9" id="KW-0479">Metal-binding</keyword>
<keyword evidence="8 9" id="KW-0460">Magnesium</keyword>
<dbReference type="CDD" id="cd01639">
    <property type="entry name" value="IMPase"/>
    <property type="match status" value="1"/>
</dbReference>
<dbReference type="InterPro" id="IPR000760">
    <property type="entry name" value="Inositol_monophosphatase-like"/>
</dbReference>
<evidence type="ECO:0000256" key="1">
    <source>
        <dbReference type="ARBA" id="ARBA00001033"/>
    </source>
</evidence>
<dbReference type="Gene3D" id="3.30.540.10">
    <property type="entry name" value="Fructose-1,6-Bisphosphatase, subunit A, domain 1"/>
    <property type="match status" value="1"/>
</dbReference>
<dbReference type="PANTHER" id="PTHR20854:SF4">
    <property type="entry name" value="INOSITOL-1-MONOPHOSPHATASE-RELATED"/>
    <property type="match status" value="1"/>
</dbReference>
<evidence type="ECO:0000256" key="2">
    <source>
        <dbReference type="ARBA" id="ARBA00001946"/>
    </source>
</evidence>
<evidence type="ECO:0000256" key="3">
    <source>
        <dbReference type="ARBA" id="ARBA00009759"/>
    </source>
</evidence>
<comment type="catalytic activity">
    <reaction evidence="1 10">
        <text>a myo-inositol phosphate + H2O = myo-inositol + phosphate</text>
        <dbReference type="Rhea" id="RHEA:24056"/>
        <dbReference type="ChEBI" id="CHEBI:15377"/>
        <dbReference type="ChEBI" id="CHEBI:17268"/>
        <dbReference type="ChEBI" id="CHEBI:43474"/>
        <dbReference type="ChEBI" id="CHEBI:84139"/>
        <dbReference type="EC" id="3.1.3.25"/>
    </reaction>
</comment>
<dbReference type="PANTHER" id="PTHR20854">
    <property type="entry name" value="INOSITOL MONOPHOSPHATASE"/>
    <property type="match status" value="1"/>
</dbReference>
<evidence type="ECO:0000256" key="9">
    <source>
        <dbReference type="PIRSR" id="PIRSR600760-2"/>
    </source>
</evidence>
<feature type="binding site" evidence="9">
    <location>
        <position position="89"/>
    </location>
    <ligand>
        <name>Mg(2+)</name>
        <dbReference type="ChEBI" id="CHEBI:18420"/>
        <label>1</label>
        <note>catalytic</note>
    </ligand>
</feature>
<feature type="binding site" evidence="9">
    <location>
        <position position="71"/>
    </location>
    <ligand>
        <name>Mg(2+)</name>
        <dbReference type="ChEBI" id="CHEBI:18420"/>
        <label>1</label>
        <note>catalytic</note>
    </ligand>
</feature>
<evidence type="ECO:0000313" key="12">
    <source>
        <dbReference type="Proteomes" id="UP000603912"/>
    </source>
</evidence>
<gene>
    <name evidence="11" type="ORF">GCM10007036_22970</name>
</gene>
<sequence length="265" mass="27729">MVGSLEARLARAVEVAREAGVVLRERFGHREARAYVMKGSQDFLTEVDGEIETLVSGLLQTSFPDDGIIGEEHGATGRLDGVWVIDPIDGTSNFARGIAHFCISIAYVAGGEPVVGVIYDPIKDDLFAAATGLGATLNGERMQVSAATDIRAASIECGWSMRRPVADYIALCGRVMERGGGLYRCGSGALGVAYVAAGRLDAYVELHINAWDVLAGVVLVREAGGVTNDFMGEGGLLGGAPILACALGLAAVLQDITGLRLPVHD</sequence>
<dbReference type="InterPro" id="IPR033942">
    <property type="entry name" value="IMPase"/>
</dbReference>
<keyword evidence="12" id="KW-1185">Reference proteome</keyword>
<feature type="binding site" evidence="9">
    <location>
        <position position="212"/>
    </location>
    <ligand>
        <name>Mg(2+)</name>
        <dbReference type="ChEBI" id="CHEBI:18420"/>
        <label>1</label>
        <note>catalytic</note>
    </ligand>
</feature>
<dbReference type="InterPro" id="IPR020583">
    <property type="entry name" value="Inositol_monoP_metal-BS"/>
</dbReference>
<dbReference type="PROSITE" id="PS00629">
    <property type="entry name" value="IMP_1"/>
    <property type="match status" value="1"/>
</dbReference>